<accession>A0A1I7WIK3</accession>
<organism evidence="1 2">
    <name type="scientific">Heterorhabditis bacteriophora</name>
    <name type="common">Entomopathogenic nematode worm</name>
    <dbReference type="NCBI Taxonomy" id="37862"/>
    <lineage>
        <taxon>Eukaryota</taxon>
        <taxon>Metazoa</taxon>
        <taxon>Ecdysozoa</taxon>
        <taxon>Nematoda</taxon>
        <taxon>Chromadorea</taxon>
        <taxon>Rhabditida</taxon>
        <taxon>Rhabditina</taxon>
        <taxon>Rhabditomorpha</taxon>
        <taxon>Strongyloidea</taxon>
        <taxon>Heterorhabditidae</taxon>
        <taxon>Heterorhabditis</taxon>
    </lineage>
</organism>
<sequence>MNRAAVVSAIFSKSSFVDHVHEGHAHQVECRTAYPLIMDTFRIPPFPLLWSPFLLPYSTTLMAQLQKKYSIDSPPIIAVGLPPSLPPVFPSPLLLGCTPSPTTSQPTSSNSSKSSTFYSICLLVIFDLFKNVTYHDFSIFVI</sequence>
<evidence type="ECO:0000313" key="2">
    <source>
        <dbReference type="WBParaSite" id="Hba_04827"/>
    </source>
</evidence>
<keyword evidence="1" id="KW-1185">Reference proteome</keyword>
<protein>
    <submittedName>
        <fullName evidence="2">Uncharacterized protein</fullName>
    </submittedName>
</protein>
<reference evidence="2" key="1">
    <citation type="submission" date="2016-11" db="UniProtKB">
        <authorList>
            <consortium name="WormBaseParasite"/>
        </authorList>
    </citation>
    <scope>IDENTIFICATION</scope>
</reference>
<dbReference type="AlphaFoldDB" id="A0A1I7WIK3"/>
<name>A0A1I7WIK3_HETBA</name>
<dbReference type="WBParaSite" id="Hba_04827">
    <property type="protein sequence ID" value="Hba_04827"/>
    <property type="gene ID" value="Hba_04827"/>
</dbReference>
<proteinExistence type="predicted"/>
<evidence type="ECO:0000313" key="1">
    <source>
        <dbReference type="Proteomes" id="UP000095283"/>
    </source>
</evidence>
<dbReference type="Proteomes" id="UP000095283">
    <property type="component" value="Unplaced"/>
</dbReference>